<dbReference type="NCBIfam" id="TIGR00468">
    <property type="entry name" value="pheS"/>
    <property type="match status" value="1"/>
</dbReference>
<dbReference type="GO" id="GO:0000049">
    <property type="term" value="F:tRNA binding"/>
    <property type="evidence" value="ECO:0007669"/>
    <property type="project" value="InterPro"/>
</dbReference>
<dbReference type="Gene3D" id="1.10.10.2330">
    <property type="match status" value="1"/>
</dbReference>
<dbReference type="EMBL" id="QWIS01000229">
    <property type="protein sequence ID" value="RMZ00837.1"/>
    <property type="molecule type" value="Genomic_DNA"/>
</dbReference>
<evidence type="ECO:0000256" key="7">
    <source>
        <dbReference type="ARBA" id="ARBA00022741"/>
    </source>
</evidence>
<dbReference type="InterPro" id="IPR045864">
    <property type="entry name" value="aa-tRNA-synth_II/BPL/LPL"/>
</dbReference>
<reference evidence="14 15" key="1">
    <citation type="journal article" date="2018" name="BMC Genomics">
        <title>Genomic evidence for intraspecific hybridization in a clonal and extremely halotolerant yeast.</title>
        <authorList>
            <person name="Gostincar C."/>
            <person name="Stajich J.E."/>
            <person name="Zupancic J."/>
            <person name="Zalar P."/>
            <person name="Gunde-Cimerman N."/>
        </authorList>
    </citation>
    <scope>NUCLEOTIDE SEQUENCE [LARGE SCALE GENOMIC DNA]</scope>
    <source>
        <strain evidence="14 15">EXF-562</strain>
    </source>
</reference>
<accession>A0A3M7GJ76</accession>
<protein>
    <recommendedName>
        <fullName evidence="3">phenylalanine--tRNA ligase</fullName>
        <ecNumber evidence="3">6.1.1.20</ecNumber>
    </recommendedName>
    <alternativeName>
        <fullName evidence="12">Phenylalanyl-tRNA synthetase alpha subunit</fullName>
    </alternativeName>
</protein>
<dbReference type="PANTHER" id="PTHR11538:SF40">
    <property type="entry name" value="PHENYLALANINE--TRNA LIGASE ALPHA SUBUNIT"/>
    <property type="match status" value="1"/>
</dbReference>
<evidence type="ECO:0000313" key="14">
    <source>
        <dbReference type="EMBL" id="RMZ00837.1"/>
    </source>
</evidence>
<dbReference type="InterPro" id="IPR004529">
    <property type="entry name" value="Phe-tRNA-synth_IIc_asu"/>
</dbReference>
<dbReference type="PROSITE" id="PS50862">
    <property type="entry name" value="AA_TRNA_LIGASE_II"/>
    <property type="match status" value="1"/>
</dbReference>
<evidence type="ECO:0000256" key="11">
    <source>
        <dbReference type="ARBA" id="ARBA00023146"/>
    </source>
</evidence>
<proteinExistence type="inferred from homology"/>
<evidence type="ECO:0000256" key="4">
    <source>
        <dbReference type="ARBA" id="ARBA00022490"/>
    </source>
</evidence>
<name>A0A3M7GJ76_HORWE</name>
<dbReference type="SUPFAM" id="SSF55681">
    <property type="entry name" value="Class II aaRS and biotin synthetases"/>
    <property type="match status" value="1"/>
</dbReference>
<dbReference type="Pfam" id="PF18553">
    <property type="entry name" value="PheRS_DBD3"/>
    <property type="match status" value="1"/>
</dbReference>
<evidence type="ECO:0000256" key="5">
    <source>
        <dbReference type="ARBA" id="ARBA00022598"/>
    </source>
</evidence>
<gene>
    <name evidence="14" type="ORF">D0860_07844</name>
</gene>
<dbReference type="Gene3D" id="1.10.10.2320">
    <property type="match status" value="1"/>
</dbReference>
<keyword evidence="4" id="KW-0963">Cytoplasm</keyword>
<dbReference type="Gene3D" id="3.30.930.10">
    <property type="entry name" value="Bira Bifunctional Protein, Domain 2"/>
    <property type="match status" value="1"/>
</dbReference>
<evidence type="ECO:0000256" key="8">
    <source>
        <dbReference type="ARBA" id="ARBA00022840"/>
    </source>
</evidence>
<comment type="subcellular location">
    <subcellularLocation>
        <location evidence="1">Cytoplasm</location>
    </subcellularLocation>
</comment>
<dbReference type="GO" id="GO:0005829">
    <property type="term" value="C:cytosol"/>
    <property type="evidence" value="ECO:0007669"/>
    <property type="project" value="TreeGrafter"/>
</dbReference>
<dbReference type="GO" id="GO:0046872">
    <property type="term" value="F:metal ion binding"/>
    <property type="evidence" value="ECO:0007669"/>
    <property type="project" value="UniProtKB-KW"/>
</dbReference>
<keyword evidence="11" id="KW-0030">Aminoacyl-tRNA synthetase</keyword>
<evidence type="ECO:0000256" key="1">
    <source>
        <dbReference type="ARBA" id="ARBA00004496"/>
    </source>
</evidence>
<dbReference type="GO" id="GO:0009328">
    <property type="term" value="C:phenylalanine-tRNA ligase complex"/>
    <property type="evidence" value="ECO:0007669"/>
    <property type="project" value="TreeGrafter"/>
</dbReference>
<keyword evidence="5" id="KW-0436">Ligase</keyword>
<dbReference type="InterPro" id="IPR006195">
    <property type="entry name" value="aa-tRNA-synth_II"/>
</dbReference>
<dbReference type="Pfam" id="PF01409">
    <property type="entry name" value="tRNA-synt_2d"/>
    <property type="match status" value="1"/>
</dbReference>
<dbReference type="GO" id="GO:0004826">
    <property type="term" value="F:phenylalanine-tRNA ligase activity"/>
    <property type="evidence" value="ECO:0007669"/>
    <property type="project" value="UniProtKB-EC"/>
</dbReference>
<dbReference type="GO" id="GO:0006432">
    <property type="term" value="P:phenylalanyl-tRNA aminoacylation"/>
    <property type="evidence" value="ECO:0007669"/>
    <property type="project" value="InterPro"/>
</dbReference>
<comment type="similarity">
    <text evidence="2">Belongs to the class-II aminoacyl-tRNA synthetase family. Phe-tRNA synthetase alpha subunit type 2 subfamily.</text>
</comment>
<feature type="domain" description="Aminoacyl-transfer RNA synthetases class-II family profile" evidence="13">
    <location>
        <begin position="387"/>
        <end position="542"/>
    </location>
</feature>
<dbReference type="PANTHER" id="PTHR11538">
    <property type="entry name" value="PHENYLALANYL-TRNA SYNTHETASE"/>
    <property type="match status" value="1"/>
</dbReference>
<keyword evidence="7" id="KW-0547">Nucleotide-binding</keyword>
<evidence type="ECO:0000259" key="13">
    <source>
        <dbReference type="PROSITE" id="PS50862"/>
    </source>
</evidence>
<keyword evidence="6" id="KW-0479">Metal-binding</keyword>
<dbReference type="EC" id="6.1.1.20" evidence="3"/>
<keyword evidence="9" id="KW-0460">Magnesium</keyword>
<keyword evidence="10" id="KW-0648">Protein biosynthesis</keyword>
<evidence type="ECO:0000256" key="12">
    <source>
        <dbReference type="ARBA" id="ARBA00030612"/>
    </source>
</evidence>
<dbReference type="Proteomes" id="UP000280598">
    <property type="component" value="Unassembled WGS sequence"/>
</dbReference>
<sequence length="793" mass="87996">MPGQRGPVPVPVTTNGGEQDVTLQILRAVEQQPEIKTSETFPNVSSADMKAALDRLGSRQMIEYDQHTSEEVVLTDEGRQIAEEGSHEYKVWDAVRQKGSLSLKDPALASKSAKIGQGKAFAQKWVKKDGDSLVSLVDSVEDTTRQLLQHVQTNKTFSDPKQLKDFQKRQLVTTQKVITYSARKGPKWALEMPVEVTDLTADMLADGSWKTANFKPYNFQALGEPQMAGSLHPLGKVREEFRKILFNMGFTEMPTSRFVDTGFWNFDALFVPQQHPARDLQDTFYVSDPPSAGPPGPDPAADAALAEMEKSSFSADPEKTGRANTAKSLDYQQYFDNVRKVHQDGAFGSIGYRYPYADAETKRLVLRTHTTAVSAYCLHRLAADPRPCKYFSIDRVFRNETVDATHLAEFHQVEGVIADYGLTLGGLQAFMEKFFGAMGLTDLKFKPAYNPYTEPSMEIFAYHHGLKKLVEIGNSGMFRPEMLLAMGLPEDLRCYGFGLSLERPTMIKYKISNIRELLGHKVDLGFIESNAATPLQTRALRPLRIHRLTNLVMRRDSTQTRTAIGRVNRRFAFSIIVNLDGSIIDAAIDNLVMLLSRLIAGDFPFVFFFPFAHAVDFRPDLAPEPDGLSEDPLAGLHLCPSVPGRLGIGDFVDDGFAGGHEPDEVCRCPVLDEGVVEGGDVRLICVAGWPAAVRVAGRRVPAWSEVRGQGVVGRGRHGGHEVRGVLEGIAEAVLRGPQHDEPFEQAALGRCCGGEEVHETFGCRFWLFHLHMQLVLAFAALEEFEFLLHIVDG</sequence>
<dbReference type="CDD" id="cd00496">
    <property type="entry name" value="PheRS_alpha_core"/>
    <property type="match status" value="1"/>
</dbReference>
<evidence type="ECO:0000256" key="2">
    <source>
        <dbReference type="ARBA" id="ARBA00006703"/>
    </source>
</evidence>
<evidence type="ECO:0000256" key="3">
    <source>
        <dbReference type="ARBA" id="ARBA00012814"/>
    </source>
</evidence>
<comment type="caution">
    <text evidence="14">The sequence shown here is derived from an EMBL/GenBank/DDBJ whole genome shotgun (WGS) entry which is preliminary data.</text>
</comment>
<keyword evidence="8" id="KW-0067">ATP-binding</keyword>
<dbReference type="AlphaFoldDB" id="A0A3M7GJ76"/>
<evidence type="ECO:0000256" key="6">
    <source>
        <dbReference type="ARBA" id="ARBA00022723"/>
    </source>
</evidence>
<evidence type="ECO:0000256" key="10">
    <source>
        <dbReference type="ARBA" id="ARBA00022917"/>
    </source>
</evidence>
<dbReference type="VEuPathDB" id="FungiDB:BTJ68_14227"/>
<dbReference type="InterPro" id="IPR040725">
    <property type="entry name" value="PheRS_DBD3"/>
</dbReference>
<organism evidence="14 15">
    <name type="scientific">Hortaea werneckii</name>
    <name type="common">Black yeast</name>
    <name type="synonym">Cladosporium werneckii</name>
    <dbReference type="NCBI Taxonomy" id="91943"/>
    <lineage>
        <taxon>Eukaryota</taxon>
        <taxon>Fungi</taxon>
        <taxon>Dikarya</taxon>
        <taxon>Ascomycota</taxon>
        <taxon>Pezizomycotina</taxon>
        <taxon>Dothideomycetes</taxon>
        <taxon>Dothideomycetidae</taxon>
        <taxon>Mycosphaerellales</taxon>
        <taxon>Teratosphaeriaceae</taxon>
        <taxon>Hortaea</taxon>
    </lineage>
</organism>
<dbReference type="GO" id="GO:0005524">
    <property type="term" value="F:ATP binding"/>
    <property type="evidence" value="ECO:0007669"/>
    <property type="project" value="UniProtKB-KW"/>
</dbReference>
<dbReference type="InterPro" id="IPR002319">
    <property type="entry name" value="Phenylalanyl-tRNA_Synthase"/>
</dbReference>
<evidence type="ECO:0000256" key="9">
    <source>
        <dbReference type="ARBA" id="ARBA00022842"/>
    </source>
</evidence>
<evidence type="ECO:0000313" key="15">
    <source>
        <dbReference type="Proteomes" id="UP000280598"/>
    </source>
</evidence>
<dbReference type="Gene3D" id="3.30.1370.240">
    <property type="match status" value="1"/>
</dbReference>